<comment type="pathway">
    <text evidence="3">Protein modification; protein ubiquitination.</text>
</comment>
<dbReference type="CDD" id="cd16503">
    <property type="entry name" value="RING-HC_CHFR"/>
    <property type="match status" value="1"/>
</dbReference>
<feature type="compositionally biased region" description="Acidic residues" evidence="19">
    <location>
        <begin position="407"/>
        <end position="421"/>
    </location>
</feature>
<keyword evidence="9" id="KW-0479">Metal-binding</keyword>
<dbReference type="Gene3D" id="2.60.200.20">
    <property type="match status" value="1"/>
</dbReference>
<dbReference type="EMBL" id="VXAS01020270">
    <property type="protein sequence ID" value="NXL24599.1"/>
    <property type="molecule type" value="Genomic_DNA"/>
</dbReference>
<keyword evidence="12" id="KW-0833">Ubl conjugation pathway</keyword>
<proteinExistence type="inferred from homology"/>
<dbReference type="InterPro" id="IPR013083">
    <property type="entry name" value="Znf_RING/FYVE/PHD"/>
</dbReference>
<dbReference type="SMART" id="SM00240">
    <property type="entry name" value="FHA"/>
    <property type="match status" value="1"/>
</dbReference>
<dbReference type="SUPFAM" id="SSF49879">
    <property type="entry name" value="SMAD/FHA domain"/>
    <property type="match status" value="1"/>
</dbReference>
<keyword evidence="22" id="KW-0436">Ligase</keyword>
<evidence type="ECO:0000256" key="1">
    <source>
        <dbReference type="ARBA" id="ARBA00000900"/>
    </source>
</evidence>
<evidence type="ECO:0000256" key="18">
    <source>
        <dbReference type="PROSITE-ProRule" id="PRU00175"/>
    </source>
</evidence>
<dbReference type="EC" id="2.3.2.27" evidence="5"/>
<dbReference type="GO" id="GO:0051301">
    <property type="term" value="P:cell division"/>
    <property type="evidence" value="ECO:0007669"/>
    <property type="project" value="UniProtKB-KW"/>
</dbReference>
<evidence type="ECO:0000256" key="7">
    <source>
        <dbReference type="ARBA" id="ARBA00022618"/>
    </source>
</evidence>
<dbReference type="InterPro" id="IPR017907">
    <property type="entry name" value="Znf_RING_CS"/>
</dbReference>
<feature type="domain" description="RING-type" evidence="21">
    <location>
        <begin position="307"/>
        <end position="346"/>
    </location>
</feature>
<dbReference type="PANTHER" id="PTHR16079">
    <property type="entry name" value="UBIQUITIN LIGASE PROTEIN CHFR"/>
    <property type="match status" value="1"/>
</dbReference>
<keyword evidence="11" id="KW-0498">Mitosis</keyword>
<dbReference type="SMART" id="SM00184">
    <property type="entry name" value="RING"/>
    <property type="match status" value="1"/>
</dbReference>
<evidence type="ECO:0000256" key="3">
    <source>
        <dbReference type="ARBA" id="ARBA00004906"/>
    </source>
</evidence>
<comment type="catalytic activity">
    <reaction evidence="1">
        <text>S-ubiquitinyl-[E2 ubiquitin-conjugating enzyme]-L-cysteine + [acceptor protein]-L-lysine = [E2 ubiquitin-conjugating enzyme]-L-cysteine + N(6)-ubiquitinyl-[acceptor protein]-L-lysine.</text>
        <dbReference type="EC" id="2.3.2.27"/>
    </reaction>
</comment>
<dbReference type="Pfam" id="PF00498">
    <property type="entry name" value="FHA"/>
    <property type="match status" value="1"/>
</dbReference>
<evidence type="ECO:0000256" key="11">
    <source>
        <dbReference type="ARBA" id="ARBA00022776"/>
    </source>
</evidence>
<comment type="caution">
    <text evidence="22">The sequence shown here is derived from an EMBL/GenBank/DDBJ whole genome shotgun (WGS) entry which is preliminary data.</text>
</comment>
<comment type="subcellular location">
    <subcellularLocation>
        <location evidence="2">Nucleus</location>
        <location evidence="2">PML body</location>
    </subcellularLocation>
</comment>
<feature type="compositionally biased region" description="Polar residues" evidence="19">
    <location>
        <begin position="139"/>
        <end position="208"/>
    </location>
</feature>
<keyword evidence="23" id="KW-1185">Reference proteome</keyword>
<evidence type="ECO:0000256" key="19">
    <source>
        <dbReference type="SAM" id="MobiDB-lite"/>
    </source>
</evidence>
<name>A0A7L0R6Y0_SETKR</name>
<dbReference type="Gene3D" id="3.30.40.140">
    <property type="match status" value="1"/>
</dbReference>
<dbReference type="InterPro" id="IPR040909">
    <property type="entry name" value="CHFR_Znf-CRD"/>
</dbReference>
<dbReference type="Pfam" id="PF17979">
    <property type="entry name" value="zf-CRD"/>
    <property type="match status" value="1"/>
</dbReference>
<dbReference type="GO" id="GO:0008270">
    <property type="term" value="F:zinc ion binding"/>
    <property type="evidence" value="ECO:0007669"/>
    <property type="project" value="UniProtKB-KW"/>
</dbReference>
<protein>
    <recommendedName>
        <fullName evidence="6">E3 ubiquitin-protein ligase CHFR</fullName>
        <ecNumber evidence="5">2.3.2.27</ecNumber>
    </recommendedName>
    <alternativeName>
        <fullName evidence="17">Checkpoint with forkhead and RING finger domains protein</fullName>
    </alternativeName>
    <alternativeName>
        <fullName evidence="16">RING-type E3 ubiquitin transferase CHFR</fullName>
    </alternativeName>
</protein>
<evidence type="ECO:0000256" key="10">
    <source>
        <dbReference type="ARBA" id="ARBA00022771"/>
    </source>
</evidence>
<evidence type="ECO:0000256" key="12">
    <source>
        <dbReference type="ARBA" id="ARBA00022786"/>
    </source>
</evidence>
<dbReference type="GO" id="GO:0016567">
    <property type="term" value="P:protein ubiquitination"/>
    <property type="evidence" value="ECO:0007669"/>
    <property type="project" value="UniProtKB-UniPathway"/>
</dbReference>
<dbReference type="GO" id="GO:0061630">
    <property type="term" value="F:ubiquitin protein ligase activity"/>
    <property type="evidence" value="ECO:0007669"/>
    <property type="project" value="UniProtKB-EC"/>
</dbReference>
<evidence type="ECO:0000313" key="23">
    <source>
        <dbReference type="Proteomes" id="UP000550059"/>
    </source>
</evidence>
<evidence type="ECO:0000256" key="16">
    <source>
        <dbReference type="ARBA" id="ARBA00029800"/>
    </source>
</evidence>
<evidence type="ECO:0000256" key="8">
    <source>
        <dbReference type="ARBA" id="ARBA00022679"/>
    </source>
</evidence>
<dbReference type="FunFam" id="3.30.40.140:FF:000001">
    <property type="entry name" value="E3 ubiquitin-protein ligase CHFR isoform X1"/>
    <property type="match status" value="1"/>
</dbReference>
<evidence type="ECO:0000256" key="15">
    <source>
        <dbReference type="ARBA" id="ARBA00023306"/>
    </source>
</evidence>
<dbReference type="PANTHER" id="PTHR16079:SF4">
    <property type="entry name" value="E3 UBIQUITIN-PROTEIN LIGASE CHFR"/>
    <property type="match status" value="1"/>
</dbReference>
<keyword evidence="15" id="KW-0131">Cell cycle</keyword>
<dbReference type="Gene3D" id="3.30.40.10">
    <property type="entry name" value="Zinc/RING finger domain, C3HC4 (zinc finger)"/>
    <property type="match status" value="1"/>
</dbReference>
<organism evidence="22 23">
    <name type="scientific">Setophaga kirtlandii</name>
    <name type="common">Kirtland's warbler</name>
    <name type="synonym">Dendroica kirtlandii</name>
    <dbReference type="NCBI Taxonomy" id="298831"/>
    <lineage>
        <taxon>Eukaryota</taxon>
        <taxon>Metazoa</taxon>
        <taxon>Chordata</taxon>
        <taxon>Craniata</taxon>
        <taxon>Vertebrata</taxon>
        <taxon>Euteleostomi</taxon>
        <taxon>Archelosauria</taxon>
        <taxon>Archosauria</taxon>
        <taxon>Dinosauria</taxon>
        <taxon>Saurischia</taxon>
        <taxon>Theropoda</taxon>
        <taxon>Coelurosauria</taxon>
        <taxon>Aves</taxon>
        <taxon>Neognathae</taxon>
        <taxon>Neoaves</taxon>
        <taxon>Telluraves</taxon>
        <taxon>Australaves</taxon>
        <taxon>Passeriformes</taxon>
        <taxon>Passeroidea</taxon>
        <taxon>Parulidae</taxon>
        <taxon>Setophaga</taxon>
    </lineage>
</organism>
<feature type="region of interest" description="Disordered" evidence="19">
    <location>
        <begin position="133"/>
        <end position="208"/>
    </location>
</feature>
<dbReference type="GO" id="GO:0016605">
    <property type="term" value="C:PML body"/>
    <property type="evidence" value="ECO:0007669"/>
    <property type="project" value="UniProtKB-SubCell"/>
</dbReference>
<feature type="region of interest" description="Disordered" evidence="19">
    <location>
        <begin position="399"/>
        <end position="421"/>
    </location>
</feature>
<dbReference type="CDD" id="cd22672">
    <property type="entry name" value="FHA_CHFR"/>
    <property type="match status" value="1"/>
</dbReference>
<keyword evidence="10 18" id="KW-0863">Zinc-finger</keyword>
<feature type="domain" description="FHA" evidence="20">
    <location>
        <begin position="39"/>
        <end position="90"/>
    </location>
</feature>
<dbReference type="SUPFAM" id="SSF57850">
    <property type="entry name" value="RING/U-box"/>
    <property type="match status" value="1"/>
</dbReference>
<dbReference type="Proteomes" id="UP000550059">
    <property type="component" value="Unassembled WGS sequence"/>
</dbReference>
<evidence type="ECO:0000256" key="4">
    <source>
        <dbReference type="ARBA" id="ARBA00005797"/>
    </source>
</evidence>
<dbReference type="InterPro" id="IPR000253">
    <property type="entry name" value="FHA_dom"/>
</dbReference>
<evidence type="ECO:0000259" key="20">
    <source>
        <dbReference type="PROSITE" id="PS50006"/>
    </source>
</evidence>
<dbReference type="PROSITE" id="PS50006">
    <property type="entry name" value="FHA_DOMAIN"/>
    <property type="match status" value="1"/>
</dbReference>
<evidence type="ECO:0000256" key="14">
    <source>
        <dbReference type="ARBA" id="ARBA00023242"/>
    </source>
</evidence>
<feature type="region of interest" description="Disordered" evidence="19">
    <location>
        <begin position="227"/>
        <end position="258"/>
    </location>
</feature>
<dbReference type="Pfam" id="PF13923">
    <property type="entry name" value="zf-C3HC4_2"/>
    <property type="match status" value="1"/>
</dbReference>
<dbReference type="GO" id="GO:0016874">
    <property type="term" value="F:ligase activity"/>
    <property type="evidence" value="ECO:0007669"/>
    <property type="project" value="UniProtKB-KW"/>
</dbReference>
<accession>A0A7L0R6Y0</accession>
<evidence type="ECO:0000256" key="17">
    <source>
        <dbReference type="ARBA" id="ARBA00031332"/>
    </source>
</evidence>
<reference evidence="22 23" key="1">
    <citation type="submission" date="2019-09" db="EMBL/GenBank/DDBJ databases">
        <title>Bird 10,000 Genomes (B10K) Project - Family phase.</title>
        <authorList>
            <person name="Zhang G."/>
        </authorList>
    </citation>
    <scope>NUCLEOTIDE SEQUENCE [LARGE SCALE GENOMIC DNA]</scope>
    <source>
        <strain evidence="22">B10K-DU-001-45</strain>
        <tissue evidence="22">Muscle</tissue>
    </source>
</reference>
<feature type="non-terminal residue" evidence="22">
    <location>
        <position position="1"/>
    </location>
</feature>
<dbReference type="GO" id="GO:0006511">
    <property type="term" value="P:ubiquitin-dependent protein catabolic process"/>
    <property type="evidence" value="ECO:0007669"/>
    <property type="project" value="TreeGrafter"/>
</dbReference>
<dbReference type="InterPro" id="IPR052256">
    <property type="entry name" value="E3_ubiquitin-ligase_CHFR"/>
</dbReference>
<evidence type="ECO:0000256" key="9">
    <source>
        <dbReference type="ARBA" id="ARBA00022723"/>
    </source>
</evidence>
<evidence type="ECO:0000256" key="6">
    <source>
        <dbReference type="ARBA" id="ARBA00017908"/>
    </source>
</evidence>
<dbReference type="PROSITE" id="PS50089">
    <property type="entry name" value="ZF_RING_2"/>
    <property type="match status" value="1"/>
</dbReference>
<dbReference type="AlphaFoldDB" id="A0A7L0R6Y0"/>
<comment type="similarity">
    <text evidence="4">Belongs to the CHFR family.</text>
</comment>
<dbReference type="UniPathway" id="UPA00143"/>
<keyword evidence="14" id="KW-0539">Nucleus</keyword>
<evidence type="ECO:0000259" key="21">
    <source>
        <dbReference type="PROSITE" id="PS50089"/>
    </source>
</evidence>
<keyword evidence="8" id="KW-0808">Transferase</keyword>
<dbReference type="FunFam" id="2.60.200.20:FF:000022">
    <property type="entry name" value="E3 ubiquitin-protein ligase CHFR isoform X2"/>
    <property type="match status" value="1"/>
</dbReference>
<dbReference type="FunFam" id="3.30.40.10:FF:000203">
    <property type="entry name" value="E3 ubiquitin-protein ligase CHFR isoform X1"/>
    <property type="match status" value="1"/>
</dbReference>
<gene>
    <name evidence="22" type="primary">Chfr</name>
    <name evidence="22" type="ORF">SETKIR_R07792</name>
</gene>
<evidence type="ECO:0000256" key="5">
    <source>
        <dbReference type="ARBA" id="ARBA00012483"/>
    </source>
</evidence>
<dbReference type="PROSITE" id="PS00518">
    <property type="entry name" value="ZF_RING_1"/>
    <property type="match status" value="1"/>
</dbReference>
<dbReference type="InterPro" id="IPR008984">
    <property type="entry name" value="SMAD_FHA_dom_sf"/>
</dbReference>
<evidence type="ECO:0000256" key="2">
    <source>
        <dbReference type="ARBA" id="ARBA00004322"/>
    </source>
</evidence>
<sequence length="658" mass="73073">MEQSEGGEQSQQQPQPWGKLIRLGADEAEPHVLLLKREWTIGRKKGCDLSFPGNKLVSGDHCKIIVDEESGQVSLEDTSTNGTVINKLKVVKKQTYPLQTGDVIYVVYRKNEPENNVAYLYESLNTRHDATQEPVEVNVENQCHVTKDTSSTGRSNDETQITSSLSATQSCYEEPQPSTSTSNLFNASPTSPVESASVQQDNPSTSESMCVRALHDKHEKVDVNAEASAIAPENADKENAESDSQSTGEEEGLEPAKKKLKGGYPSTCFLCLTYLISAPSECIIKIGSEDAKTSNVKPDKMEETLTCIICQELLHDCVSLQPCMHTFCAACYSGWMERSSLCPTCRCPVERICKNHILNNLVEAYLIQHPGKLNNKCRNEEDVRSMDARNKITQDMLQPKVRRSFSDEEGSSEDLLELSDVDSESSDISQPYIVCRQCPGYRRHSVPTVPGTGQETEAGGMQALGDAPSTSANFPAAVQEYVCPAQGSHVVCTCCFQPMPDRRAEREQNPHVAPQQCAVCLQPFCHLYWGCTRVACFGCLAPFCEINLGDKCLDGVLNNNHYESDILKDYLASRGLTWKNMLNESLLALQRGVFMLSDYRITGNTVLCYCCGLRSFRELAYQYRQNIPVAELPVTVTSRPDCYWGRNCRTQVKAHHAM</sequence>
<dbReference type="InterPro" id="IPR001841">
    <property type="entry name" value="Znf_RING"/>
</dbReference>
<keyword evidence="13" id="KW-0862">Zinc</keyword>
<feature type="non-terminal residue" evidence="22">
    <location>
        <position position="658"/>
    </location>
</feature>
<keyword evidence="7" id="KW-0132">Cell division</keyword>
<evidence type="ECO:0000256" key="13">
    <source>
        <dbReference type="ARBA" id="ARBA00022833"/>
    </source>
</evidence>
<evidence type="ECO:0000313" key="22">
    <source>
        <dbReference type="EMBL" id="NXL24599.1"/>
    </source>
</evidence>